<proteinExistence type="predicted"/>
<keyword evidence="12" id="KW-0469">Meiosis</keyword>
<dbReference type="PANTHER" id="PTHR21077:SF5">
    <property type="entry name" value="CROSSOVER JUNCTION ENDONUCLEASE MMS4"/>
    <property type="match status" value="1"/>
</dbReference>
<dbReference type="GO" id="GO:0031573">
    <property type="term" value="P:mitotic intra-S DNA damage checkpoint signaling"/>
    <property type="evidence" value="ECO:0007669"/>
    <property type="project" value="TreeGrafter"/>
</dbReference>
<keyword evidence="5" id="KW-0255">Endonuclease</keyword>
<evidence type="ECO:0000256" key="13">
    <source>
        <dbReference type="SAM" id="MobiDB-lite"/>
    </source>
</evidence>
<keyword evidence="9" id="KW-0233">DNA recombination</keyword>
<dbReference type="InterPro" id="IPR033310">
    <property type="entry name" value="Mms4/EME1/EME2"/>
</dbReference>
<evidence type="ECO:0000256" key="4">
    <source>
        <dbReference type="ARBA" id="ARBA00022723"/>
    </source>
</evidence>
<reference evidence="15" key="1">
    <citation type="submission" date="2025-08" db="UniProtKB">
        <authorList>
            <consortium name="RefSeq"/>
        </authorList>
    </citation>
    <scope>IDENTIFICATION</scope>
</reference>
<evidence type="ECO:0000256" key="11">
    <source>
        <dbReference type="ARBA" id="ARBA00023242"/>
    </source>
</evidence>
<dbReference type="PANTHER" id="PTHR21077">
    <property type="entry name" value="EME1 PROTEIN"/>
    <property type="match status" value="1"/>
</dbReference>
<keyword evidence="14" id="KW-1185">Reference proteome</keyword>
<dbReference type="AlphaFoldDB" id="A0A7E5VKD4"/>
<feature type="region of interest" description="Disordered" evidence="13">
    <location>
        <begin position="28"/>
        <end position="117"/>
    </location>
</feature>
<evidence type="ECO:0000256" key="2">
    <source>
        <dbReference type="ARBA" id="ARBA00004123"/>
    </source>
</evidence>
<dbReference type="Pfam" id="PF21292">
    <property type="entry name" value="EME1-MUS81_C"/>
    <property type="match status" value="1"/>
</dbReference>
<dbReference type="GO" id="GO:0005634">
    <property type="term" value="C:nucleus"/>
    <property type="evidence" value="ECO:0007669"/>
    <property type="project" value="UniProtKB-SubCell"/>
</dbReference>
<keyword evidence="11" id="KW-0539">Nucleus</keyword>
<organism evidence="14 15">
    <name type="scientific">Trichoplusia ni</name>
    <name type="common">Cabbage looper</name>
    <dbReference type="NCBI Taxonomy" id="7111"/>
    <lineage>
        <taxon>Eukaryota</taxon>
        <taxon>Metazoa</taxon>
        <taxon>Ecdysozoa</taxon>
        <taxon>Arthropoda</taxon>
        <taxon>Hexapoda</taxon>
        <taxon>Insecta</taxon>
        <taxon>Pterygota</taxon>
        <taxon>Neoptera</taxon>
        <taxon>Endopterygota</taxon>
        <taxon>Lepidoptera</taxon>
        <taxon>Glossata</taxon>
        <taxon>Ditrysia</taxon>
        <taxon>Noctuoidea</taxon>
        <taxon>Noctuidae</taxon>
        <taxon>Plusiinae</taxon>
        <taxon>Trichoplusia</taxon>
    </lineage>
</organism>
<keyword evidence="6" id="KW-0227">DNA damage</keyword>
<evidence type="ECO:0000313" key="14">
    <source>
        <dbReference type="Proteomes" id="UP000322000"/>
    </source>
</evidence>
<evidence type="ECO:0000256" key="7">
    <source>
        <dbReference type="ARBA" id="ARBA00022801"/>
    </source>
</evidence>
<dbReference type="GO" id="GO:0048476">
    <property type="term" value="C:Holliday junction resolvase complex"/>
    <property type="evidence" value="ECO:0007669"/>
    <property type="project" value="InterPro"/>
</dbReference>
<dbReference type="GO" id="GO:0006302">
    <property type="term" value="P:double-strand break repair"/>
    <property type="evidence" value="ECO:0007669"/>
    <property type="project" value="TreeGrafter"/>
</dbReference>
<evidence type="ECO:0000256" key="3">
    <source>
        <dbReference type="ARBA" id="ARBA00022722"/>
    </source>
</evidence>
<keyword evidence="7" id="KW-0378">Hydrolase</keyword>
<dbReference type="FunCoup" id="A0A7E5VKD4">
    <property type="interactions" value="531"/>
</dbReference>
<comment type="cofactor">
    <cofactor evidence="1">
        <name>Mg(2+)</name>
        <dbReference type="ChEBI" id="CHEBI:18420"/>
    </cofactor>
</comment>
<keyword evidence="4" id="KW-0479">Metal-binding</keyword>
<dbReference type="GO" id="GO:0031297">
    <property type="term" value="P:replication fork processing"/>
    <property type="evidence" value="ECO:0007669"/>
    <property type="project" value="TreeGrafter"/>
</dbReference>
<evidence type="ECO:0000256" key="1">
    <source>
        <dbReference type="ARBA" id="ARBA00001946"/>
    </source>
</evidence>
<evidence type="ECO:0000256" key="10">
    <source>
        <dbReference type="ARBA" id="ARBA00023204"/>
    </source>
</evidence>
<keyword evidence="3" id="KW-0540">Nuclease</keyword>
<dbReference type="GO" id="GO:0046872">
    <property type="term" value="F:metal ion binding"/>
    <property type="evidence" value="ECO:0007669"/>
    <property type="project" value="UniProtKB-KW"/>
</dbReference>
<evidence type="ECO:0000256" key="6">
    <source>
        <dbReference type="ARBA" id="ARBA00022763"/>
    </source>
</evidence>
<feature type="compositionally biased region" description="Basic and acidic residues" evidence="13">
    <location>
        <begin position="104"/>
        <end position="117"/>
    </location>
</feature>
<protein>
    <submittedName>
        <fullName evidence="15">Uncharacterized protein LOC113494561</fullName>
    </submittedName>
</protein>
<dbReference type="Gene3D" id="1.10.150.670">
    <property type="entry name" value="Crossover junction endonuclease EME1, DNA-binding domain"/>
    <property type="match status" value="1"/>
</dbReference>
<evidence type="ECO:0000256" key="9">
    <source>
        <dbReference type="ARBA" id="ARBA00023172"/>
    </source>
</evidence>
<dbReference type="Proteomes" id="UP000322000">
    <property type="component" value="Chromosome 1"/>
</dbReference>
<evidence type="ECO:0000313" key="15">
    <source>
        <dbReference type="RefSeq" id="XP_026728757.1"/>
    </source>
</evidence>
<dbReference type="InterPro" id="IPR042530">
    <property type="entry name" value="EME1/EME2_C"/>
</dbReference>
<keyword evidence="10" id="KW-0234">DNA repair</keyword>
<evidence type="ECO:0000256" key="8">
    <source>
        <dbReference type="ARBA" id="ARBA00022842"/>
    </source>
</evidence>
<evidence type="ECO:0000256" key="5">
    <source>
        <dbReference type="ARBA" id="ARBA00022759"/>
    </source>
</evidence>
<name>A0A7E5VKD4_TRINI</name>
<sequence length="421" mass="46272">MTDLVVNISSDESEEEAGIILNVRKVPTNPELPTQQVHSLSDEGGCTQIYSSNADDLYDDIAPAPSNSKGTKGKGLKRKSEGNSPENGKSIASVAAEKKTKKQKFLEEKAAKKAADEKNKMYKPGECMKHMRAEGHPSLWSRWYMSDVSRELAAAGARARHDPDVCDPALLVWSRTKPRTLQPTQGEVRLSPADERCDRALYITSAEEISELVSNHGLTPQLAQAQQLADCRLTLLLYRPHDFFKSNQRKTSNSNRMRVTEIELELALTDLLVSANCDTVVVNTPNELALAIVQFTKAIAEAPFKKARRECDEQAQFYMRGDNKKCVALDKDGVTGIGRLWQQMIAVLPQSSLETSRALCAKYPTPLALYQALQSSAVSEIAATGVSRAAAPGSRARRVGPEFARKLHTLFTAQSGDTLIE</sequence>
<keyword evidence="8" id="KW-0460">Magnesium</keyword>
<dbReference type="GO" id="GO:0008821">
    <property type="term" value="F:crossover junction DNA endonuclease activity"/>
    <property type="evidence" value="ECO:0007669"/>
    <property type="project" value="TreeGrafter"/>
</dbReference>
<dbReference type="CTD" id="36136"/>
<dbReference type="RefSeq" id="XP_026728757.1">
    <property type="nucleotide sequence ID" value="XM_026872956.1"/>
</dbReference>
<gene>
    <name evidence="15" type="primary">LOC113494561</name>
</gene>
<dbReference type="InParanoid" id="A0A7E5VKD4"/>
<dbReference type="GeneID" id="113494561"/>
<comment type="subcellular location">
    <subcellularLocation>
        <location evidence="2">Nucleus</location>
    </subcellularLocation>
</comment>
<dbReference type="GO" id="GO:0000712">
    <property type="term" value="P:resolution of meiotic recombination intermediates"/>
    <property type="evidence" value="ECO:0007669"/>
    <property type="project" value="TreeGrafter"/>
</dbReference>
<dbReference type="KEGG" id="tnl:113494561"/>
<dbReference type="Gene3D" id="3.40.50.10130">
    <property type="match status" value="1"/>
</dbReference>
<evidence type="ECO:0000256" key="12">
    <source>
        <dbReference type="ARBA" id="ARBA00023254"/>
    </source>
</evidence>
<accession>A0A7E5VKD4</accession>
<dbReference type="OrthoDB" id="343092at2759"/>